<name>A0A450SSP2_9GAMM</name>
<dbReference type="AlphaFoldDB" id="A0A450SSP2"/>
<dbReference type="EMBL" id="CAADEX010000062">
    <property type="protein sequence ID" value="VFJ56935.1"/>
    <property type="molecule type" value="Genomic_DNA"/>
</dbReference>
<sequence length="34" mass="4015">MFRTCLEIRVVAAVLRHKFPNSFLAERNPRNKLS</sequence>
<accession>A0A450SSP2</accession>
<protein>
    <submittedName>
        <fullName evidence="1">Uncharacterized protein</fullName>
    </submittedName>
</protein>
<proteinExistence type="predicted"/>
<organism evidence="1">
    <name type="scientific">Candidatus Kentrum sp. DK</name>
    <dbReference type="NCBI Taxonomy" id="2126562"/>
    <lineage>
        <taxon>Bacteria</taxon>
        <taxon>Pseudomonadati</taxon>
        <taxon>Pseudomonadota</taxon>
        <taxon>Gammaproteobacteria</taxon>
        <taxon>Candidatus Kentrum</taxon>
    </lineage>
</organism>
<reference evidence="1" key="1">
    <citation type="submission" date="2019-02" db="EMBL/GenBank/DDBJ databases">
        <authorList>
            <person name="Gruber-Vodicka R. H."/>
            <person name="Seah K. B. B."/>
        </authorList>
    </citation>
    <scope>NUCLEOTIDE SEQUENCE</scope>
    <source>
        <strain evidence="1">BECK_DK47</strain>
    </source>
</reference>
<gene>
    <name evidence="1" type="ORF">BECKDK2373B_GA0170837_10626</name>
</gene>
<evidence type="ECO:0000313" key="1">
    <source>
        <dbReference type="EMBL" id="VFJ56935.1"/>
    </source>
</evidence>